<dbReference type="PRINTS" id="PR00081">
    <property type="entry name" value="GDHRDH"/>
</dbReference>
<dbReference type="PANTHER" id="PTHR43086:SF3">
    <property type="entry name" value="NADP-DEPENDENT 3-HYDROXY ACID DEHYDROGENASE YDFG"/>
    <property type="match status" value="1"/>
</dbReference>
<dbReference type="EMBL" id="OX336425">
    <property type="protein sequence ID" value="CAI2768666.1"/>
    <property type="molecule type" value="Genomic_DNA"/>
</dbReference>
<dbReference type="KEGG" id="fcs:TRV642_3935"/>
<gene>
    <name evidence="4" type="ORF">TRV642_3935</name>
</gene>
<dbReference type="PRINTS" id="PR00080">
    <property type="entry name" value="SDRFAMILY"/>
</dbReference>
<dbReference type="SUPFAM" id="SSF51735">
    <property type="entry name" value="NAD(P)-binding Rossmann-fold domains"/>
    <property type="match status" value="1"/>
</dbReference>
<dbReference type="AlphaFoldDB" id="A0A9W4TKV6"/>
<evidence type="ECO:0000256" key="3">
    <source>
        <dbReference type="RuleBase" id="RU000363"/>
    </source>
</evidence>
<evidence type="ECO:0000256" key="2">
    <source>
        <dbReference type="ARBA" id="ARBA00023002"/>
    </source>
</evidence>
<dbReference type="PANTHER" id="PTHR43086">
    <property type="entry name" value="VERY-LONG-CHAIN 3-OXOOACYL-COA REDUCTASE"/>
    <property type="match status" value="1"/>
</dbReference>
<accession>A0A9W4TKV6</accession>
<comment type="similarity">
    <text evidence="1 3">Belongs to the short-chain dehydrogenases/reductases (SDR) family.</text>
</comment>
<keyword evidence="2" id="KW-0560">Oxidoreductase</keyword>
<protein>
    <submittedName>
        <fullName evidence="4">Uncharacterized protein</fullName>
    </submittedName>
</protein>
<proteinExistence type="inferred from homology"/>
<evidence type="ECO:0000256" key="1">
    <source>
        <dbReference type="ARBA" id="ARBA00006484"/>
    </source>
</evidence>
<dbReference type="Gene3D" id="3.40.50.720">
    <property type="entry name" value="NAD(P)-binding Rossmann-like Domain"/>
    <property type="match status" value="1"/>
</dbReference>
<name>A0A9W4TKV6_9FLAO</name>
<dbReference type="Proteomes" id="UP001152749">
    <property type="component" value="Chromosome"/>
</dbReference>
<dbReference type="RefSeq" id="WP_263361246.1">
    <property type="nucleotide sequence ID" value="NZ_OX336425.1"/>
</dbReference>
<dbReference type="InterPro" id="IPR036291">
    <property type="entry name" value="NAD(P)-bd_dom_sf"/>
</dbReference>
<dbReference type="InterPro" id="IPR002347">
    <property type="entry name" value="SDR_fam"/>
</dbReference>
<dbReference type="PIRSF" id="PIRSF000126">
    <property type="entry name" value="11-beta-HSD1"/>
    <property type="match status" value="1"/>
</dbReference>
<dbReference type="GO" id="GO:0016491">
    <property type="term" value="F:oxidoreductase activity"/>
    <property type="evidence" value="ECO:0007669"/>
    <property type="project" value="UniProtKB-KW"/>
</dbReference>
<organism evidence="4 5">
    <name type="scientific">Flavobacterium collinsii</name>
    <dbReference type="NCBI Taxonomy" id="1114861"/>
    <lineage>
        <taxon>Bacteria</taxon>
        <taxon>Pseudomonadati</taxon>
        <taxon>Bacteroidota</taxon>
        <taxon>Flavobacteriia</taxon>
        <taxon>Flavobacteriales</taxon>
        <taxon>Flavobacteriaceae</taxon>
        <taxon>Flavobacterium</taxon>
    </lineage>
</organism>
<sequence>MKSLKNKVVLVTGASSGIGEAFVYELAKQGAIIIITARSQSKLQILADKICNEYANKVVVLPGDLSLKETPLKLYNDIRKLELTVDILINNAGIGMWANFLDESIESYEKMLELNINALVKLSHFFLPDMLKKEEGGIINIASTGALQPCPYIAVYCASKAFVLSFSEALYGEYYKKGITVTAVCPGNTATSFQSAAKANTKGMSFDTAQKVAKEAIRAFLGNKSSKIIGLMNYIQSFLPRLLPRKTIICIVKNMMDKRVNG</sequence>
<dbReference type="Pfam" id="PF00106">
    <property type="entry name" value="adh_short"/>
    <property type="match status" value="1"/>
</dbReference>
<evidence type="ECO:0000313" key="4">
    <source>
        <dbReference type="EMBL" id="CAI2768666.1"/>
    </source>
</evidence>
<reference evidence="4" key="1">
    <citation type="submission" date="2022-09" db="EMBL/GenBank/DDBJ databases">
        <authorList>
            <person name="Duchaud E."/>
        </authorList>
    </citation>
    <scope>NUCLEOTIDE SEQUENCE</scope>
    <source>
        <strain evidence="4">TRV642</strain>
    </source>
</reference>
<evidence type="ECO:0000313" key="5">
    <source>
        <dbReference type="Proteomes" id="UP001152749"/>
    </source>
</evidence>